<dbReference type="EMBL" id="LR796453">
    <property type="protein sequence ID" value="CAB4145320.1"/>
    <property type="molecule type" value="Genomic_DNA"/>
</dbReference>
<sequence length="102" mass="11558">MTSRVLLPTAEQLEAVPTLSESHTCDMKYDDGEVRLFLSRCDTRDGEPFDNAVYLEIKDERGRWIDQGCYDGDSATRDLSGISGSYFNDFKEYADELIEGES</sequence>
<dbReference type="EMBL" id="LR797169">
    <property type="protein sequence ID" value="CAB4191332.1"/>
    <property type="molecule type" value="Genomic_DNA"/>
</dbReference>
<evidence type="ECO:0000313" key="3">
    <source>
        <dbReference type="EMBL" id="CAB4191332.1"/>
    </source>
</evidence>
<dbReference type="EMBL" id="LR796931">
    <property type="protein sequence ID" value="CAB4176788.1"/>
    <property type="molecule type" value="Genomic_DNA"/>
</dbReference>
<evidence type="ECO:0000313" key="1">
    <source>
        <dbReference type="EMBL" id="CAB4145320.1"/>
    </source>
</evidence>
<evidence type="ECO:0000313" key="5">
    <source>
        <dbReference type="EMBL" id="CAB5220500.1"/>
    </source>
</evidence>
<evidence type="ECO:0000313" key="4">
    <source>
        <dbReference type="EMBL" id="CAB4223138.1"/>
    </source>
</evidence>
<name>A0A6J5MJG7_9CAUD</name>
<protein>
    <submittedName>
        <fullName evidence="1">Uncharacterized protein</fullName>
    </submittedName>
</protein>
<organism evidence="1">
    <name type="scientific">uncultured Caudovirales phage</name>
    <dbReference type="NCBI Taxonomy" id="2100421"/>
    <lineage>
        <taxon>Viruses</taxon>
        <taxon>Duplodnaviria</taxon>
        <taxon>Heunggongvirae</taxon>
        <taxon>Uroviricota</taxon>
        <taxon>Caudoviricetes</taxon>
        <taxon>Peduoviridae</taxon>
        <taxon>Maltschvirus</taxon>
        <taxon>Maltschvirus maltsch</taxon>
    </lineage>
</organism>
<gene>
    <name evidence="3" type="ORF">UFOVP1219_38</name>
    <name evidence="4" type="ORF">UFOVP1671_13</name>
    <name evidence="5" type="ORF">UFOVP358_20</name>
    <name evidence="1" type="ORF">UFOVP476_10</name>
    <name evidence="2" type="ORF">UFOVP986_65</name>
</gene>
<proteinExistence type="predicted"/>
<dbReference type="EMBL" id="LR797535">
    <property type="protein sequence ID" value="CAB4223138.1"/>
    <property type="molecule type" value="Genomic_DNA"/>
</dbReference>
<dbReference type="EMBL" id="LR798290">
    <property type="protein sequence ID" value="CAB5220500.1"/>
    <property type="molecule type" value="Genomic_DNA"/>
</dbReference>
<evidence type="ECO:0000313" key="2">
    <source>
        <dbReference type="EMBL" id="CAB4176788.1"/>
    </source>
</evidence>
<reference evidence="1" key="1">
    <citation type="submission" date="2020-04" db="EMBL/GenBank/DDBJ databases">
        <authorList>
            <person name="Chiriac C."/>
            <person name="Salcher M."/>
            <person name="Ghai R."/>
            <person name="Kavagutti S V."/>
        </authorList>
    </citation>
    <scope>NUCLEOTIDE SEQUENCE</scope>
</reference>
<accession>A0A6J5MJG7</accession>